<feature type="compositionally biased region" description="Low complexity" evidence="20">
    <location>
        <begin position="189"/>
        <end position="200"/>
    </location>
</feature>
<keyword evidence="10" id="KW-1040">Host Golgi apparatus</keyword>
<feature type="domain" description="Envelope glycoprotein E Fc-binding" evidence="22">
    <location>
        <begin position="220"/>
        <end position="395"/>
    </location>
</feature>
<feature type="compositionally biased region" description="Pro residues" evidence="20">
    <location>
        <begin position="201"/>
        <end position="210"/>
    </location>
</feature>
<evidence type="ECO:0000256" key="8">
    <source>
        <dbReference type="ARBA" id="ARBA00022511"/>
    </source>
</evidence>
<protein>
    <recommendedName>
        <fullName evidence="7">Envelope glycoprotein E</fullName>
    </recommendedName>
</protein>
<evidence type="ECO:0000256" key="7">
    <source>
        <dbReference type="ARBA" id="ARBA00013988"/>
    </source>
</evidence>
<evidence type="ECO:0000256" key="10">
    <source>
        <dbReference type="ARBA" id="ARBA00022812"/>
    </source>
</evidence>
<keyword evidence="13 24" id="KW-0261">Viral envelope protein</keyword>
<dbReference type="Pfam" id="PF02480">
    <property type="entry name" value="Herpes_gE"/>
    <property type="match status" value="1"/>
</dbReference>
<evidence type="ECO:0000256" key="2">
    <source>
        <dbReference type="ARBA" id="ARBA00004235"/>
    </source>
</evidence>
<comment type="similarity">
    <text evidence="6">Belongs to the alphaherpesvirinae glycoprotein E family.</text>
</comment>
<dbReference type="GO" id="GO:0044178">
    <property type="term" value="C:host cell Golgi membrane"/>
    <property type="evidence" value="ECO:0007669"/>
    <property type="project" value="UniProtKB-SubCell"/>
</dbReference>
<keyword evidence="18" id="KW-0325">Glycoprotein</keyword>
<dbReference type="Pfam" id="PF20418">
    <property type="entry name" value="Herpes_gE_N"/>
    <property type="match status" value="1"/>
</dbReference>
<evidence type="ECO:0000256" key="4">
    <source>
        <dbReference type="ARBA" id="ARBA00004402"/>
    </source>
</evidence>
<dbReference type="GeneID" id="80532052"/>
<dbReference type="SUPFAM" id="SSF48726">
    <property type="entry name" value="Immunoglobulin"/>
    <property type="match status" value="1"/>
</dbReference>
<accession>A0A455JNT1</accession>
<evidence type="ECO:0000256" key="16">
    <source>
        <dbReference type="ARBA" id="ARBA00023081"/>
    </source>
</evidence>
<dbReference type="Gene3D" id="2.60.40.10">
    <property type="entry name" value="Immunoglobulins"/>
    <property type="match status" value="1"/>
</dbReference>
<evidence type="ECO:0000256" key="6">
    <source>
        <dbReference type="ARBA" id="ARBA00008101"/>
    </source>
</evidence>
<dbReference type="InterPro" id="IPR013783">
    <property type="entry name" value="Ig-like_fold"/>
</dbReference>
<evidence type="ECO:0000313" key="25">
    <source>
        <dbReference type="Proteomes" id="UP000325841"/>
    </source>
</evidence>
<evidence type="ECO:0000256" key="5">
    <source>
        <dbReference type="ARBA" id="ARBA00004563"/>
    </source>
</evidence>
<keyword evidence="9 21" id="KW-0812">Transmembrane</keyword>
<feature type="compositionally biased region" description="Acidic residues" evidence="20">
    <location>
        <begin position="486"/>
        <end position="510"/>
    </location>
</feature>
<evidence type="ECO:0000256" key="14">
    <source>
        <dbReference type="ARBA" id="ARBA00022989"/>
    </source>
</evidence>
<feature type="region of interest" description="Disordered" evidence="20">
    <location>
        <begin position="478"/>
        <end position="539"/>
    </location>
</feature>
<keyword evidence="11" id="KW-0946">Virion</keyword>
<evidence type="ECO:0000256" key="3">
    <source>
        <dbReference type="ARBA" id="ARBA00004315"/>
    </source>
</evidence>
<keyword evidence="12" id="KW-1043">Host membrane</keyword>
<name>A0A455JNT1_9ALPH</name>
<feature type="region of interest" description="Disordered" evidence="20">
    <location>
        <begin position="393"/>
        <end position="419"/>
    </location>
</feature>
<evidence type="ECO:0000256" key="18">
    <source>
        <dbReference type="ARBA" id="ARBA00023180"/>
    </source>
</evidence>
<dbReference type="Proteomes" id="UP000325841">
    <property type="component" value="Segment"/>
</dbReference>
<comment type="subcellular location">
    <subcellularLocation>
        <location evidence="1">Host Golgi apparatus membrane</location>
        <topology evidence="1">Single-pass membrane protein</topology>
    </subcellularLocation>
    <subcellularLocation>
        <location evidence="3">Host cell junction</location>
    </subcellularLocation>
    <subcellularLocation>
        <location evidence="4">Host cell membrane</location>
        <topology evidence="4">Single-pass type I membrane protein</topology>
    </subcellularLocation>
    <subcellularLocation>
        <location evidence="2">Host endosome membrane</location>
        <topology evidence="2">Single-pass membrane protein</topology>
    </subcellularLocation>
    <subcellularLocation>
        <location evidence="5">Virion membrane</location>
        <topology evidence="5">Single-pass type I membrane protein</topology>
    </subcellularLocation>
</comment>
<feature type="domain" description="Envelope glycoprotein E N-terminal" evidence="23">
    <location>
        <begin position="66"/>
        <end position="180"/>
    </location>
</feature>
<evidence type="ECO:0000259" key="23">
    <source>
        <dbReference type="Pfam" id="PF20418"/>
    </source>
</evidence>
<dbReference type="InterPro" id="IPR046463">
    <property type="entry name" value="Herpes_gE_N"/>
</dbReference>
<dbReference type="PANTHER" id="PTHR48148">
    <property type="entry name" value="KERATINOCYTE PROLINE-RICH PROTEIN"/>
    <property type="match status" value="1"/>
</dbReference>
<evidence type="ECO:0000256" key="19">
    <source>
        <dbReference type="ARBA" id="ARBA00025134"/>
    </source>
</evidence>
<keyword evidence="16" id="KW-1031">Host cell junction</keyword>
<evidence type="ECO:0000313" key="24">
    <source>
        <dbReference type="EMBL" id="AVT50720.1"/>
    </source>
</evidence>
<evidence type="ECO:0000256" key="15">
    <source>
        <dbReference type="ARBA" id="ARBA00023046"/>
    </source>
</evidence>
<feature type="transmembrane region" description="Helical" evidence="21">
    <location>
        <begin position="427"/>
        <end position="452"/>
    </location>
</feature>
<evidence type="ECO:0000259" key="22">
    <source>
        <dbReference type="Pfam" id="PF02480"/>
    </source>
</evidence>
<evidence type="ECO:0000256" key="13">
    <source>
        <dbReference type="ARBA" id="ARBA00022879"/>
    </source>
</evidence>
<gene>
    <name evidence="24" type="primary">US8</name>
</gene>
<comment type="function">
    <text evidence="19">In epithelial cells, the heterodimer gE/gI is required for the cell-to-cell spread of the virus, by sorting nascent virions to cell junctions. Once the virus reaches the cell junctions, virus particles can spread to adjacent cells extremely rapidly through interactions with cellular receptors that accumulate at these junctions. Implicated in basolateral spread in polarized cells. In neuronal cells, gE/gI is essential for the anterograde spread of the infection throughout the host nervous system. Together with US9, the heterodimer gE/gI is involved in the sorting and transport of viral structural components toward axon tips.</text>
</comment>
<dbReference type="KEGG" id="vg:80532052"/>
<dbReference type="GO" id="GO:0019031">
    <property type="term" value="C:viral envelope"/>
    <property type="evidence" value="ECO:0007669"/>
    <property type="project" value="UniProtKB-KW"/>
</dbReference>
<organism evidence="24 25">
    <name type="scientific">Cervid alphaherpesvirus 1</name>
    <dbReference type="NCBI Taxonomy" id="79891"/>
    <lineage>
        <taxon>Viruses</taxon>
        <taxon>Duplodnaviria</taxon>
        <taxon>Heunggongvirae</taxon>
        <taxon>Peploviricota</taxon>
        <taxon>Herviviricetes</taxon>
        <taxon>Herpesvirales</taxon>
        <taxon>Orthoherpesviridae</taxon>
        <taxon>Alphaherpesvirinae</taxon>
        <taxon>Varicellovirus</taxon>
        <taxon>Varicellovirus cervidalpha1</taxon>
    </lineage>
</organism>
<evidence type="ECO:0000256" key="11">
    <source>
        <dbReference type="ARBA" id="ARBA00022844"/>
    </source>
</evidence>
<evidence type="ECO:0000256" key="20">
    <source>
        <dbReference type="SAM" id="MobiDB-lite"/>
    </source>
</evidence>
<evidence type="ECO:0000256" key="21">
    <source>
        <dbReference type="SAM" id="Phobius"/>
    </source>
</evidence>
<dbReference type="PANTHER" id="PTHR48148:SF3">
    <property type="entry name" value="KERATINOCYTE PROLINE-RICH PROTEIN"/>
    <property type="match status" value="1"/>
</dbReference>
<evidence type="ECO:0000256" key="17">
    <source>
        <dbReference type="ARBA" id="ARBA00023136"/>
    </source>
</evidence>
<dbReference type="GO" id="GO:0044175">
    <property type="term" value="C:host cell endosome membrane"/>
    <property type="evidence" value="ECO:0007669"/>
    <property type="project" value="UniProtKB-SubCell"/>
</dbReference>
<dbReference type="InterPro" id="IPR003404">
    <property type="entry name" value="Herpes_glycopE_Fc"/>
</dbReference>
<dbReference type="GO" id="GO:0055036">
    <property type="term" value="C:virion membrane"/>
    <property type="evidence" value="ECO:0007669"/>
    <property type="project" value="UniProtKB-SubCell"/>
</dbReference>
<dbReference type="GO" id="GO:0044156">
    <property type="term" value="C:host cell junction"/>
    <property type="evidence" value="ECO:0007669"/>
    <property type="project" value="UniProtKB-SubCell"/>
</dbReference>
<evidence type="ECO:0000256" key="1">
    <source>
        <dbReference type="ARBA" id="ARBA00004152"/>
    </source>
</evidence>
<feature type="compositionally biased region" description="Low complexity" evidence="20">
    <location>
        <begin position="517"/>
        <end position="526"/>
    </location>
</feature>
<keyword evidence="15" id="KW-1039">Host endosome</keyword>
<dbReference type="InterPro" id="IPR036179">
    <property type="entry name" value="Ig-like_dom_sf"/>
</dbReference>
<keyword evidence="14 21" id="KW-1133">Transmembrane helix</keyword>
<evidence type="ECO:0000256" key="12">
    <source>
        <dbReference type="ARBA" id="ARBA00022870"/>
    </source>
</evidence>
<feature type="region of interest" description="Disordered" evidence="20">
    <location>
        <begin position="189"/>
        <end position="216"/>
    </location>
</feature>
<feature type="region of interest" description="Disordered" evidence="20">
    <location>
        <begin position="29"/>
        <end position="53"/>
    </location>
</feature>
<proteinExistence type="inferred from homology"/>
<keyword evidence="25" id="KW-1185">Reference proteome</keyword>
<keyword evidence="8" id="KW-1032">Host cell membrane</keyword>
<feature type="compositionally biased region" description="Pro residues" evidence="20">
    <location>
        <begin position="404"/>
        <end position="419"/>
    </location>
</feature>
<sequence>MRAAPPRRPPPMLLLLSLLLPLSPLWMPAGAEPEDPEPSPSPDPSGAVFAARPGDPVFLPGPAPTPGVRAVRGWSVLAGACPPPAPARVCLDGHQCFADVALDAACLRTARVAPLAVAELAARADAAGDRELSLAGPRVLARLGRNETGVLIASAAEEDGGVYFLYDRRPGGEETQSALTLRVAADGTEAPSAAPTGEAPAPTPGPPRPMTTPARPRRHGARFRVLPYHSHVYTPGDSFLLSVRLQSEFFDEAPFSASVDWYFLRTAADCALVRVYETCIFHPEAPACLHPADARCSFASPYRSESMYSRLYERCRPDPAGRWSRECEGSSYEAPVAHLHPADNGVDLVFAGAPAEASGLYVFVLRYNGHVEAWDYSLVATSDRLANTVADHTRPEAAATDAPEPSPPPGGRPAGAPPAPARWPAPWLVVLGGVLALAGLTGAAALAVWGCVRRASRERTYDILNPFGAVYTSLPTSDPHEVLSSGEEDFLPDEDSSFAEDDSEDDDDAPDGGGPPAGAYDLAGAPGSPGGAHDLAGARPSRSGFKVWFRDPVEDDAAPPPQPRAAPDYTAVAARLKSILR</sequence>
<reference evidence="24 25" key="1">
    <citation type="submission" date="2018-03" db="EMBL/GenBank/DDBJ databases">
        <title>Cervid herpesvirus genomes.</title>
        <authorList>
            <person name="Das Neves C.G."/>
            <person name="Davison A.J."/>
        </authorList>
    </citation>
    <scope>NUCLEOTIDE SEQUENCE [LARGE SCALE GENOMIC DNA]</scope>
    <source>
        <strain evidence="24 25">Anlier</strain>
    </source>
</reference>
<dbReference type="RefSeq" id="YP_010795036.1">
    <property type="nucleotide sequence ID" value="NC_075564.1"/>
</dbReference>
<evidence type="ECO:0000256" key="9">
    <source>
        <dbReference type="ARBA" id="ARBA00022692"/>
    </source>
</evidence>
<keyword evidence="17 21" id="KW-0472">Membrane</keyword>
<dbReference type="EMBL" id="MH036942">
    <property type="protein sequence ID" value="AVT50720.1"/>
    <property type="molecule type" value="Genomic_DNA"/>
</dbReference>